<proteinExistence type="predicted"/>
<reference evidence="2 3" key="1">
    <citation type="submission" date="2014-04" db="EMBL/GenBank/DDBJ databases">
        <authorList>
            <consortium name="DOE Joint Genome Institute"/>
            <person name="Kuo A."/>
            <person name="Girlanda M."/>
            <person name="Perotto S."/>
            <person name="Kohler A."/>
            <person name="Nagy L.G."/>
            <person name="Floudas D."/>
            <person name="Copeland A."/>
            <person name="Barry K.W."/>
            <person name="Cichocki N."/>
            <person name="Veneault-Fourrey C."/>
            <person name="LaButti K."/>
            <person name="Lindquist E.A."/>
            <person name="Lipzen A."/>
            <person name="Lundell T."/>
            <person name="Morin E."/>
            <person name="Murat C."/>
            <person name="Sun H."/>
            <person name="Tunlid A."/>
            <person name="Henrissat B."/>
            <person name="Grigoriev I.V."/>
            <person name="Hibbett D.S."/>
            <person name="Martin F."/>
            <person name="Nordberg H.P."/>
            <person name="Cantor M.N."/>
            <person name="Hua S.X."/>
        </authorList>
    </citation>
    <scope>NUCLEOTIDE SEQUENCE [LARGE SCALE GENOMIC DNA]</scope>
    <source>
        <strain evidence="2 3">MUT 4182</strain>
    </source>
</reference>
<dbReference type="Proteomes" id="UP000054248">
    <property type="component" value="Unassembled WGS sequence"/>
</dbReference>
<dbReference type="HOGENOM" id="CLU_002498_0_1_1"/>
<feature type="compositionally biased region" description="Polar residues" evidence="1">
    <location>
        <begin position="31"/>
        <end position="40"/>
    </location>
</feature>
<name>A0A0C3Q6V7_9AGAM</name>
<feature type="compositionally biased region" description="Acidic residues" evidence="1">
    <location>
        <begin position="1181"/>
        <end position="1193"/>
    </location>
</feature>
<feature type="compositionally biased region" description="Acidic residues" evidence="1">
    <location>
        <begin position="1201"/>
        <end position="1232"/>
    </location>
</feature>
<dbReference type="Pfam" id="PF18759">
    <property type="entry name" value="Plavaka"/>
    <property type="match status" value="1"/>
</dbReference>
<dbReference type="OrthoDB" id="3208495at2759"/>
<feature type="region of interest" description="Disordered" evidence="1">
    <location>
        <begin position="24"/>
        <end position="46"/>
    </location>
</feature>
<feature type="region of interest" description="Disordered" evidence="1">
    <location>
        <begin position="755"/>
        <end position="787"/>
    </location>
</feature>
<accession>A0A0C3Q6V7</accession>
<feature type="region of interest" description="Disordered" evidence="1">
    <location>
        <begin position="1178"/>
        <end position="1232"/>
    </location>
</feature>
<evidence type="ECO:0000313" key="2">
    <source>
        <dbReference type="EMBL" id="KIO19631.1"/>
    </source>
</evidence>
<protein>
    <submittedName>
        <fullName evidence="2">Uncharacterized protein</fullName>
    </submittedName>
</protein>
<gene>
    <name evidence="2" type="ORF">M407DRAFT_30701</name>
</gene>
<evidence type="ECO:0000256" key="1">
    <source>
        <dbReference type="SAM" id="MobiDB-lite"/>
    </source>
</evidence>
<feature type="region of interest" description="Disordered" evidence="1">
    <location>
        <begin position="120"/>
        <end position="140"/>
    </location>
</feature>
<evidence type="ECO:0000313" key="3">
    <source>
        <dbReference type="Proteomes" id="UP000054248"/>
    </source>
</evidence>
<organism evidence="2 3">
    <name type="scientific">Tulasnella calospora MUT 4182</name>
    <dbReference type="NCBI Taxonomy" id="1051891"/>
    <lineage>
        <taxon>Eukaryota</taxon>
        <taxon>Fungi</taxon>
        <taxon>Dikarya</taxon>
        <taxon>Basidiomycota</taxon>
        <taxon>Agaricomycotina</taxon>
        <taxon>Agaricomycetes</taxon>
        <taxon>Cantharellales</taxon>
        <taxon>Tulasnellaceae</taxon>
        <taxon>Tulasnella</taxon>
    </lineage>
</organism>
<sequence length="1232" mass="140531">MSVGSASANRLGSSVPRLYQSKVQPLKRRLFSQNQTTSEPQRPRKRIFTRMPLTTPDATRTLTATHMNEDLTSDSDIVIAEPHLHHYGSTLEHEEMHDLIPADYNNQAPIGRGRIALRLPDHLPEGPRAPSRSPSPEIRRPGQRRLVIVRKWVTPPNCFRLYREYYRKPSIIPDLKADLTSFTSSHLLQLLPPPTLEKALGPFPNYSTFIHARWLWTTEGAGNSDAANRALLKTVYKDKEFVSADVMTKSFKRLKKAVENYQSDPFYKSDGWKESSVAISVPLGKPRPGGQPEFPPAAEFAVPGLRHRSIVDVVHRVIRTDPNVRDFHLHPFRQYVQNQDGKPPSRVIDDIYSSDAMMDEYEKLQRSPREPGCIFERVIFALQFWSDATLLANFGSAKLWPIYMYFGNQPKWARSRSDKHACHDIAYIPSLPAAFQDFVVGQRGFPADSKLETHCRRELFHSVWKLLLDKKFIRAYKHGILILFPDGVIRRVYLRIITYSADYPEKVIIATIRNLGICLCPRCLIFRHQIRKLGTKADTKLRSLQRRVDNEARRSLVTKSRIFIYERRQNVVSTWVEATLRQESLVPTINAFSLCLGRFGFNFFLMLCVDILHEFELGVWKAILQHLIRILHAVGESTTVEMDRRFRQVSAFGRETIRRISYNVSELKQLAARDFEDILQCALPVFEGLFPEELDADIQRLLFVLADWHSLAKLRMHTEGTLDMLSLRTKTLGQELRYFEQHVANKVETFETPREARSRVRRGFRKGSANAAQAQARGGSSLPDTAIGSRKAKGYTLDTYKVHALGDYVSQIRLFGTLDVTSTQLGEARHRQKKRQYERTNKRNFESQIATQTGVVENMRLIDQQVALAKGRPLTCGPEPKARSQEDEDSIIGPLDTRYHIASKGEGVCLSKLLHQTKDDCAFKHFRFQLLDHILARLRGRPYSWDDLLFNKSDYTDVDLHKDHIYSHGASRFNYTSYDIRRCQDTIKPALRISPSGVFKSGYSARCTVMLASDEDDGKSQHQFWYARVLGIFHCEVRSHSSPQANYKRMDILWVRWLGVDPDRRGGTKHKRLDRVGYVPDSCKPGAFGFIDPADVIRGCHLIPTFHEGTRDDLLSGASSAFDVDGEDYQYYSVMRFVDRDMAMRYRGGGVGHVNQYGPQEDIDHGSGTPDLAAAIRPLDADEPLDSDQDNSDSESGMGSDMEEDAVSSDDGRDDSESEVSESDDDLELDAD</sequence>
<keyword evidence="3" id="KW-1185">Reference proteome</keyword>
<dbReference type="EMBL" id="KN823211">
    <property type="protein sequence ID" value="KIO19631.1"/>
    <property type="molecule type" value="Genomic_DNA"/>
</dbReference>
<feature type="compositionally biased region" description="Low complexity" evidence="1">
    <location>
        <begin position="126"/>
        <end position="136"/>
    </location>
</feature>
<dbReference type="AlphaFoldDB" id="A0A0C3Q6V7"/>
<dbReference type="InterPro" id="IPR041078">
    <property type="entry name" value="Plavaka"/>
</dbReference>
<dbReference type="STRING" id="1051891.A0A0C3Q6V7"/>
<reference evidence="3" key="2">
    <citation type="submission" date="2015-01" db="EMBL/GenBank/DDBJ databases">
        <title>Evolutionary Origins and Diversification of the Mycorrhizal Mutualists.</title>
        <authorList>
            <consortium name="DOE Joint Genome Institute"/>
            <consortium name="Mycorrhizal Genomics Consortium"/>
            <person name="Kohler A."/>
            <person name="Kuo A."/>
            <person name="Nagy L.G."/>
            <person name="Floudas D."/>
            <person name="Copeland A."/>
            <person name="Barry K.W."/>
            <person name="Cichocki N."/>
            <person name="Veneault-Fourrey C."/>
            <person name="LaButti K."/>
            <person name="Lindquist E.A."/>
            <person name="Lipzen A."/>
            <person name="Lundell T."/>
            <person name="Morin E."/>
            <person name="Murat C."/>
            <person name="Riley R."/>
            <person name="Ohm R."/>
            <person name="Sun H."/>
            <person name="Tunlid A."/>
            <person name="Henrissat B."/>
            <person name="Grigoriev I.V."/>
            <person name="Hibbett D.S."/>
            <person name="Martin F."/>
        </authorList>
    </citation>
    <scope>NUCLEOTIDE SEQUENCE [LARGE SCALE GENOMIC DNA]</scope>
    <source>
        <strain evidence="3">MUT 4182</strain>
    </source>
</reference>